<dbReference type="Pfam" id="PF04055">
    <property type="entry name" value="Radical_SAM"/>
    <property type="match status" value="1"/>
</dbReference>
<dbReference type="OrthoDB" id="9782387at2"/>
<feature type="domain" description="4Fe-4S ferredoxin-type" evidence="9">
    <location>
        <begin position="40"/>
        <end position="64"/>
    </location>
</feature>
<name>A0A2A7U7E0_EDWTA</name>
<dbReference type="InterPro" id="IPR007197">
    <property type="entry name" value="rSAM"/>
</dbReference>
<evidence type="ECO:0000313" key="13">
    <source>
        <dbReference type="Proteomes" id="UP000219788"/>
    </source>
</evidence>
<feature type="domain" description="4Fe-4S ferredoxin-type" evidence="9">
    <location>
        <begin position="67"/>
        <end position="96"/>
    </location>
</feature>
<evidence type="ECO:0000256" key="4">
    <source>
        <dbReference type="ARBA" id="ARBA00022691"/>
    </source>
</evidence>
<dbReference type="SFLD" id="SFLDS00029">
    <property type="entry name" value="Radical_SAM"/>
    <property type="match status" value="1"/>
</dbReference>
<comment type="similarity">
    <text evidence="2">Belongs to the organic radical-activating enzymes family.</text>
</comment>
<dbReference type="NCBIfam" id="TIGR04041">
    <property type="entry name" value="activase_YjjW"/>
    <property type="match status" value="1"/>
</dbReference>
<comment type="caution">
    <text evidence="12">The sequence shown here is derived from an EMBL/GenBank/DDBJ whole genome shotgun (WGS) entry which is preliminary data.</text>
</comment>
<dbReference type="PIRSF" id="PIRSF000371">
    <property type="entry name" value="PFL_act_enz"/>
    <property type="match status" value="1"/>
</dbReference>
<dbReference type="SFLD" id="SFLDG01118">
    <property type="entry name" value="activating_enzymes__group_2"/>
    <property type="match status" value="1"/>
</dbReference>
<keyword evidence="5" id="KW-0479">Metal-binding</keyword>
<dbReference type="InterPro" id="IPR001989">
    <property type="entry name" value="Radical_activat_CS"/>
</dbReference>
<evidence type="ECO:0000313" key="12">
    <source>
        <dbReference type="EMBL" id="PEH74204.1"/>
    </source>
</evidence>
<dbReference type="Gene3D" id="3.30.70.20">
    <property type="match status" value="1"/>
</dbReference>
<dbReference type="InterPro" id="IPR023912">
    <property type="entry name" value="YjjW_bact"/>
</dbReference>
<evidence type="ECO:0000259" key="10">
    <source>
        <dbReference type="PROSITE" id="PS51918"/>
    </source>
</evidence>
<dbReference type="STRING" id="636.AAW15_13615"/>
<evidence type="ECO:0000256" key="8">
    <source>
        <dbReference type="ARBA" id="ARBA00023014"/>
    </source>
</evidence>
<dbReference type="InterPro" id="IPR012839">
    <property type="entry name" value="Organic_radical_activase"/>
</dbReference>
<dbReference type="GO" id="GO:0016491">
    <property type="term" value="F:oxidoreductase activity"/>
    <property type="evidence" value="ECO:0007669"/>
    <property type="project" value="UniProtKB-KW"/>
</dbReference>
<dbReference type="Gene3D" id="3.20.20.70">
    <property type="entry name" value="Aldolase class I"/>
    <property type="match status" value="1"/>
</dbReference>
<proteinExistence type="inferred from homology"/>
<keyword evidence="3" id="KW-0004">4Fe-4S</keyword>
<feature type="domain" description="Radical SAM core" evidence="10">
    <location>
        <begin position="17"/>
        <end position="287"/>
    </location>
</feature>
<comment type="cofactor">
    <cofactor evidence="1">
        <name>[4Fe-4S] cluster</name>
        <dbReference type="ChEBI" id="CHEBI:49883"/>
    </cofactor>
</comment>
<dbReference type="PROSITE" id="PS51379">
    <property type="entry name" value="4FE4S_FER_2"/>
    <property type="match status" value="2"/>
</dbReference>
<dbReference type="InterPro" id="IPR040074">
    <property type="entry name" value="BssD/PflA/YjjW"/>
</dbReference>
<evidence type="ECO:0000256" key="7">
    <source>
        <dbReference type="ARBA" id="ARBA00023004"/>
    </source>
</evidence>
<reference evidence="13" key="1">
    <citation type="submission" date="2017-09" db="EMBL/GenBank/DDBJ databases">
        <title>FDA dAtabase for Regulatory Grade micrObial Sequences (FDA-ARGOS): Supporting development and validation of Infectious Disease Dx tests.</title>
        <authorList>
            <person name="Goldberg B."/>
            <person name="Campos J."/>
            <person name="Tallon L."/>
            <person name="Sadzewicz L."/>
            <person name="Ott S."/>
            <person name="Zhao X."/>
            <person name="Nagaraj S."/>
            <person name="Vavikolanu K."/>
            <person name="Aluvathingal J."/>
            <person name="Nadendla S."/>
            <person name="Geyer C."/>
            <person name="Sichtig H."/>
        </authorList>
    </citation>
    <scope>NUCLEOTIDE SEQUENCE [LARGE SCALE GENOMIC DNA]</scope>
    <source>
        <strain evidence="13">FDAARGOS_370</strain>
    </source>
</reference>
<dbReference type="PANTHER" id="PTHR30352:SF13">
    <property type="entry name" value="GLYCYL-RADICAL ENZYME ACTIVATING ENZYME YJJW-RELATED"/>
    <property type="match status" value="1"/>
</dbReference>
<dbReference type="AlphaFoldDB" id="A0A2A7U7E0"/>
<dbReference type="SFLD" id="SFLDG01066">
    <property type="entry name" value="organic_radical-activating_enz"/>
    <property type="match status" value="1"/>
</dbReference>
<organism evidence="12 13">
    <name type="scientific">Edwardsiella tarda</name>
    <dbReference type="NCBI Taxonomy" id="636"/>
    <lineage>
        <taxon>Bacteria</taxon>
        <taxon>Pseudomonadati</taxon>
        <taxon>Pseudomonadota</taxon>
        <taxon>Gammaproteobacteria</taxon>
        <taxon>Enterobacterales</taxon>
        <taxon>Hafniaceae</taxon>
        <taxon>Edwardsiella</taxon>
    </lineage>
</organism>
<dbReference type="InterPro" id="IPR058240">
    <property type="entry name" value="rSAM_sf"/>
</dbReference>
<protein>
    <submittedName>
        <fullName evidence="12">YjjW family glycine radical enzyme activase</fullName>
    </submittedName>
</protein>
<dbReference type="SUPFAM" id="SSF102114">
    <property type="entry name" value="Radical SAM enzymes"/>
    <property type="match status" value="1"/>
</dbReference>
<dbReference type="Proteomes" id="UP000219788">
    <property type="component" value="Unassembled WGS sequence"/>
</dbReference>
<dbReference type="PROSITE" id="PS51918">
    <property type="entry name" value="RADICAL_SAM"/>
    <property type="match status" value="1"/>
</dbReference>
<dbReference type="PANTHER" id="PTHR30352">
    <property type="entry name" value="PYRUVATE FORMATE-LYASE-ACTIVATING ENZYME"/>
    <property type="match status" value="1"/>
</dbReference>
<evidence type="ECO:0000256" key="3">
    <source>
        <dbReference type="ARBA" id="ARBA00022485"/>
    </source>
</evidence>
<sequence>MSSRCALVNKLLPFSCVDGPGSRLVLFLQGCNLRCRSCHNPYTIGHCNHCGLCIATCPHQALSLCDGQVVWDASRCQQCDTCLQRCPHQASPMAFSLSVEEVLLQLRRQAPFINGLTVSGGEATLQLPFLQALFQAIRQDPLLQRLNCLVDSNGELAESGWARLLPWCDGVMVDLKAWRDERHRWLTGRGNRRILQSIRWLAQQHRLAELRLLVIPQYSDYLDHCDALAEFILTLGEVPVRLNAFHPHGVYGPAAAWRRADREAIERLAEALAVRGVTRVIRPALYL</sequence>
<dbReference type="InterPro" id="IPR017896">
    <property type="entry name" value="4Fe4S_Fe-S-bd"/>
</dbReference>
<dbReference type="EMBL" id="PDDV01000008">
    <property type="protein sequence ID" value="PEH74204.1"/>
    <property type="molecule type" value="Genomic_DNA"/>
</dbReference>
<evidence type="ECO:0000313" key="11">
    <source>
        <dbReference type="EMBL" id="PEH73740.1"/>
    </source>
</evidence>
<keyword evidence="4" id="KW-0949">S-adenosyl-L-methionine</keyword>
<dbReference type="InterPro" id="IPR034457">
    <property type="entry name" value="Organic_radical-activating"/>
</dbReference>
<keyword evidence="6" id="KW-0560">Oxidoreductase</keyword>
<gene>
    <name evidence="12" type="primary">yjjW</name>
    <name evidence="12" type="ORF">CRM76_02020</name>
    <name evidence="11" type="ORF">CRM76_18280</name>
</gene>
<evidence type="ECO:0000256" key="1">
    <source>
        <dbReference type="ARBA" id="ARBA00001966"/>
    </source>
</evidence>
<dbReference type="PROSITE" id="PS01087">
    <property type="entry name" value="RADICAL_ACTIVATING"/>
    <property type="match status" value="1"/>
</dbReference>
<dbReference type="RefSeq" id="WP_098142711.1">
    <property type="nucleotide sequence ID" value="NZ_PDDV01000008.1"/>
</dbReference>
<dbReference type="InterPro" id="IPR017900">
    <property type="entry name" value="4Fe4S_Fe_S_CS"/>
</dbReference>
<reference evidence="12" key="2">
    <citation type="submission" date="2017-09" db="EMBL/GenBank/DDBJ databases">
        <title>FDA dAtabase for Regulatory Grade micrObial Sequences (FDA-ARGOS): Supporting development and validation of Infectious Disease Dx tests.</title>
        <authorList>
            <person name="Campos J."/>
            <person name="Goldberg B."/>
            <person name="Tallon L.J."/>
            <person name="Sadzewicz L."/>
            <person name="Ott S."/>
            <person name="Zhao X."/>
            <person name="Nagaraj S."/>
            <person name="Vavikolanu K."/>
            <person name="Aluvathingal J."/>
            <person name="Nadendla S."/>
            <person name="Geyer C."/>
            <person name="Nandy P."/>
            <person name="Hobson J."/>
            <person name="Sichtig H."/>
        </authorList>
    </citation>
    <scope>NUCLEOTIDE SEQUENCE</scope>
    <source>
        <strain evidence="12">FDAARGOS_370</strain>
    </source>
</reference>
<evidence type="ECO:0000256" key="6">
    <source>
        <dbReference type="ARBA" id="ARBA00023002"/>
    </source>
</evidence>
<evidence type="ECO:0000259" key="9">
    <source>
        <dbReference type="PROSITE" id="PS51379"/>
    </source>
</evidence>
<dbReference type="SUPFAM" id="SSF54862">
    <property type="entry name" value="4Fe-4S ferredoxins"/>
    <property type="match status" value="1"/>
</dbReference>
<dbReference type="PROSITE" id="PS00198">
    <property type="entry name" value="4FE4S_FER_1"/>
    <property type="match status" value="1"/>
</dbReference>
<evidence type="ECO:0000256" key="5">
    <source>
        <dbReference type="ARBA" id="ARBA00022723"/>
    </source>
</evidence>
<keyword evidence="8" id="KW-0411">Iron-sulfur</keyword>
<accession>A0A2A7U7E0</accession>
<dbReference type="GO" id="GO:0046872">
    <property type="term" value="F:metal ion binding"/>
    <property type="evidence" value="ECO:0007669"/>
    <property type="project" value="UniProtKB-KW"/>
</dbReference>
<dbReference type="SFLD" id="SFLDF00392">
    <property type="entry name" value="YjjI_activase"/>
    <property type="match status" value="1"/>
</dbReference>
<dbReference type="GO" id="GO:0051539">
    <property type="term" value="F:4 iron, 4 sulfur cluster binding"/>
    <property type="evidence" value="ECO:0007669"/>
    <property type="project" value="UniProtKB-KW"/>
</dbReference>
<evidence type="ECO:0000256" key="2">
    <source>
        <dbReference type="ARBA" id="ARBA00009777"/>
    </source>
</evidence>
<dbReference type="InterPro" id="IPR013785">
    <property type="entry name" value="Aldolase_TIM"/>
</dbReference>
<dbReference type="EMBL" id="PDDV01000013">
    <property type="protein sequence ID" value="PEH73740.1"/>
    <property type="molecule type" value="Genomic_DNA"/>
</dbReference>
<keyword evidence="7" id="KW-0408">Iron</keyword>